<dbReference type="Pfam" id="PF00498">
    <property type="entry name" value="FHA"/>
    <property type="match status" value="1"/>
</dbReference>
<feature type="compositionally biased region" description="Polar residues" evidence="7">
    <location>
        <begin position="498"/>
        <end position="516"/>
    </location>
</feature>
<evidence type="ECO:0000256" key="4">
    <source>
        <dbReference type="ARBA" id="ARBA00022843"/>
    </source>
</evidence>
<feature type="region of interest" description="Disordered" evidence="7">
    <location>
        <begin position="1307"/>
        <end position="1371"/>
    </location>
</feature>
<dbReference type="SMART" id="SM01295">
    <property type="entry name" value="K167R"/>
    <property type="match status" value="2"/>
</dbReference>
<feature type="compositionally biased region" description="Basic and acidic residues" evidence="7">
    <location>
        <begin position="1229"/>
        <end position="1238"/>
    </location>
</feature>
<feature type="region of interest" description="Disordered" evidence="7">
    <location>
        <begin position="1822"/>
        <end position="1847"/>
    </location>
</feature>
<accession>A0A553QZG3</accession>
<feature type="region of interest" description="Disordered" evidence="7">
    <location>
        <begin position="2109"/>
        <end position="2339"/>
    </location>
</feature>
<evidence type="ECO:0000256" key="7">
    <source>
        <dbReference type="SAM" id="MobiDB-lite"/>
    </source>
</evidence>
<dbReference type="Pfam" id="PF15276">
    <property type="entry name" value="PP1_bind"/>
    <property type="match status" value="1"/>
</dbReference>
<feature type="region of interest" description="Disordered" evidence="7">
    <location>
        <begin position="450"/>
        <end position="567"/>
    </location>
</feature>
<evidence type="ECO:0000313" key="9">
    <source>
        <dbReference type="EMBL" id="TRY95352.1"/>
    </source>
</evidence>
<feature type="compositionally biased region" description="Basic and acidic residues" evidence="7">
    <location>
        <begin position="2028"/>
        <end position="2047"/>
    </location>
</feature>
<dbReference type="PANTHER" id="PTHR21603">
    <property type="entry name" value="ANTIGEN KI-67-LIKE PROTEIN"/>
    <property type="match status" value="1"/>
</dbReference>
<keyword evidence="4" id="KW-0832">Ubl conjugation</keyword>
<dbReference type="InterPro" id="IPR012568">
    <property type="entry name" value="KI67R"/>
</dbReference>
<feature type="compositionally biased region" description="Acidic residues" evidence="7">
    <location>
        <begin position="345"/>
        <end position="355"/>
    </location>
</feature>
<proteinExistence type="predicted"/>
<feature type="region of interest" description="Disordered" evidence="7">
    <location>
        <begin position="2020"/>
        <end position="2078"/>
    </location>
</feature>
<dbReference type="Pfam" id="PF08065">
    <property type="entry name" value="KI67R"/>
    <property type="match status" value="1"/>
</dbReference>
<feature type="compositionally biased region" description="Polar residues" evidence="7">
    <location>
        <begin position="331"/>
        <end position="343"/>
    </location>
</feature>
<feature type="compositionally biased region" description="Polar residues" evidence="7">
    <location>
        <begin position="238"/>
        <end position="253"/>
    </location>
</feature>
<feature type="region of interest" description="Disordered" evidence="7">
    <location>
        <begin position="307"/>
        <end position="421"/>
    </location>
</feature>
<feature type="compositionally biased region" description="Polar residues" evidence="7">
    <location>
        <begin position="410"/>
        <end position="419"/>
    </location>
</feature>
<feature type="region of interest" description="Disordered" evidence="7">
    <location>
        <begin position="1541"/>
        <end position="1809"/>
    </location>
</feature>
<comment type="caution">
    <text evidence="9">The sequence shown here is derived from an EMBL/GenBank/DDBJ whole genome shotgun (WGS) entry which is preliminary data.</text>
</comment>
<dbReference type="InterPro" id="IPR000253">
    <property type="entry name" value="FHA_dom"/>
</dbReference>
<keyword evidence="6" id="KW-0131">Cell cycle</keyword>
<feature type="region of interest" description="Disordered" evidence="7">
    <location>
        <begin position="909"/>
        <end position="936"/>
    </location>
</feature>
<keyword evidence="5" id="KW-0539">Nucleus</keyword>
<feature type="compositionally biased region" description="Low complexity" evidence="7">
    <location>
        <begin position="639"/>
        <end position="656"/>
    </location>
</feature>
<dbReference type="InterPro" id="IPR029334">
    <property type="entry name" value="PP1-bd"/>
</dbReference>
<evidence type="ECO:0000259" key="8">
    <source>
        <dbReference type="PROSITE" id="PS50006"/>
    </source>
</evidence>
<feature type="region of interest" description="Disordered" evidence="7">
    <location>
        <begin position="1898"/>
        <end position="1938"/>
    </location>
</feature>
<dbReference type="PROSITE" id="PS50006">
    <property type="entry name" value="FHA_DOMAIN"/>
    <property type="match status" value="1"/>
</dbReference>
<feature type="compositionally biased region" description="Polar residues" evidence="7">
    <location>
        <begin position="133"/>
        <end position="144"/>
    </location>
</feature>
<keyword evidence="3" id="KW-0597">Phosphoprotein</keyword>
<feature type="compositionally biased region" description="Polar residues" evidence="7">
    <location>
        <begin position="615"/>
        <end position="638"/>
    </location>
</feature>
<evidence type="ECO:0000313" key="10">
    <source>
        <dbReference type="Proteomes" id="UP000316079"/>
    </source>
</evidence>
<feature type="compositionally biased region" description="Acidic residues" evidence="7">
    <location>
        <begin position="1643"/>
        <end position="1653"/>
    </location>
</feature>
<feature type="compositionally biased region" description="Basic and acidic residues" evidence="7">
    <location>
        <begin position="2221"/>
        <end position="2232"/>
    </location>
</feature>
<evidence type="ECO:0000256" key="6">
    <source>
        <dbReference type="ARBA" id="ARBA00023306"/>
    </source>
</evidence>
<feature type="compositionally biased region" description="Polar residues" evidence="7">
    <location>
        <begin position="1239"/>
        <end position="1252"/>
    </location>
</feature>
<dbReference type="GO" id="GO:0007088">
    <property type="term" value="P:regulation of mitotic nuclear division"/>
    <property type="evidence" value="ECO:0007669"/>
    <property type="project" value="TreeGrafter"/>
</dbReference>
<gene>
    <name evidence="9" type="ORF">DNTS_016025</name>
</gene>
<keyword evidence="2" id="KW-1017">Isopeptide bond</keyword>
<feature type="region of interest" description="Disordered" evidence="7">
    <location>
        <begin position="215"/>
        <end position="292"/>
    </location>
</feature>
<feature type="compositionally biased region" description="Basic and acidic residues" evidence="7">
    <location>
        <begin position="1511"/>
        <end position="1525"/>
    </location>
</feature>
<organism evidence="9 10">
    <name type="scientific">Danionella cerebrum</name>
    <dbReference type="NCBI Taxonomy" id="2873325"/>
    <lineage>
        <taxon>Eukaryota</taxon>
        <taxon>Metazoa</taxon>
        <taxon>Chordata</taxon>
        <taxon>Craniata</taxon>
        <taxon>Vertebrata</taxon>
        <taxon>Euteleostomi</taxon>
        <taxon>Actinopterygii</taxon>
        <taxon>Neopterygii</taxon>
        <taxon>Teleostei</taxon>
        <taxon>Ostariophysi</taxon>
        <taxon>Cypriniformes</taxon>
        <taxon>Danionidae</taxon>
        <taxon>Danioninae</taxon>
        <taxon>Danionella</taxon>
    </lineage>
</organism>
<feature type="region of interest" description="Disordered" evidence="7">
    <location>
        <begin position="115"/>
        <end position="152"/>
    </location>
</feature>
<evidence type="ECO:0000256" key="3">
    <source>
        <dbReference type="ARBA" id="ARBA00022553"/>
    </source>
</evidence>
<evidence type="ECO:0000256" key="2">
    <source>
        <dbReference type="ARBA" id="ARBA00022499"/>
    </source>
</evidence>
<dbReference type="EMBL" id="SRMA01025380">
    <property type="protein sequence ID" value="TRY95352.1"/>
    <property type="molecule type" value="Genomic_DNA"/>
</dbReference>
<feature type="compositionally biased region" description="Basic and acidic residues" evidence="7">
    <location>
        <begin position="2291"/>
        <end position="2304"/>
    </location>
</feature>
<evidence type="ECO:0000256" key="5">
    <source>
        <dbReference type="ARBA" id="ARBA00023242"/>
    </source>
</evidence>
<feature type="compositionally biased region" description="Polar residues" evidence="7">
    <location>
        <begin position="374"/>
        <end position="388"/>
    </location>
</feature>
<protein>
    <recommendedName>
        <fullName evidence="8">FHA domain-containing protein</fullName>
    </recommendedName>
</protein>
<dbReference type="GO" id="GO:0051983">
    <property type="term" value="P:regulation of chromosome segregation"/>
    <property type="evidence" value="ECO:0007669"/>
    <property type="project" value="TreeGrafter"/>
</dbReference>
<dbReference type="STRING" id="623744.A0A553QZG3"/>
<dbReference type="OrthoDB" id="6288785at2759"/>
<feature type="region of interest" description="Disordered" evidence="7">
    <location>
        <begin position="761"/>
        <end position="786"/>
    </location>
</feature>
<keyword evidence="10" id="KW-1185">Reference proteome</keyword>
<dbReference type="GO" id="GO:0005694">
    <property type="term" value="C:chromosome"/>
    <property type="evidence" value="ECO:0007669"/>
    <property type="project" value="TreeGrafter"/>
</dbReference>
<comment type="subcellular location">
    <subcellularLocation>
        <location evidence="1">Nucleus</location>
    </subcellularLocation>
</comment>
<reference evidence="9 10" key="1">
    <citation type="journal article" date="2019" name="Sci. Data">
        <title>Hybrid genome assembly and annotation of Danionella translucida.</title>
        <authorList>
            <person name="Kadobianskyi M."/>
            <person name="Schulze L."/>
            <person name="Schuelke M."/>
            <person name="Judkewitz B."/>
        </authorList>
    </citation>
    <scope>NUCLEOTIDE SEQUENCE [LARGE SCALE GENOMIC DNA]</scope>
    <source>
        <strain evidence="9 10">Bolton</strain>
    </source>
</reference>
<dbReference type="PANTHER" id="PTHR21603:SF17">
    <property type="entry name" value="PROLIFERATION MARKER PROTEIN KI-67"/>
    <property type="match status" value="1"/>
</dbReference>
<feature type="region of interest" description="Disordered" evidence="7">
    <location>
        <begin position="1216"/>
        <end position="1269"/>
    </location>
</feature>
<dbReference type="CDD" id="cd22673">
    <property type="entry name" value="FHA_Ki67"/>
    <property type="match status" value="1"/>
</dbReference>
<dbReference type="Proteomes" id="UP000316079">
    <property type="component" value="Unassembled WGS sequence"/>
</dbReference>
<dbReference type="SMART" id="SM00240">
    <property type="entry name" value="FHA"/>
    <property type="match status" value="1"/>
</dbReference>
<feature type="region of interest" description="Disordered" evidence="7">
    <location>
        <begin position="582"/>
        <end position="660"/>
    </location>
</feature>
<dbReference type="Gene3D" id="2.60.200.20">
    <property type="match status" value="1"/>
</dbReference>
<feature type="compositionally biased region" description="Low complexity" evidence="7">
    <location>
        <begin position="264"/>
        <end position="274"/>
    </location>
</feature>
<evidence type="ECO:0000256" key="1">
    <source>
        <dbReference type="ARBA" id="ARBA00004123"/>
    </source>
</evidence>
<dbReference type="GO" id="GO:0005634">
    <property type="term" value="C:nucleus"/>
    <property type="evidence" value="ECO:0007669"/>
    <property type="project" value="UniProtKB-SubCell"/>
</dbReference>
<feature type="compositionally biased region" description="Polar residues" evidence="7">
    <location>
        <begin position="465"/>
        <end position="475"/>
    </location>
</feature>
<feature type="region of interest" description="Disordered" evidence="7">
    <location>
        <begin position="1401"/>
        <end position="1527"/>
    </location>
</feature>
<feature type="compositionally biased region" description="Basic and acidic residues" evidence="7">
    <location>
        <begin position="1834"/>
        <end position="1845"/>
    </location>
</feature>
<sequence length="2339" mass="254940">MFFCGGTYIVVSFKMPLLGKIVVIKRNGTDGTEFPLTASCLFGRKLDCDIRIQLPQVSKEHCKIELNENKELILTNLSSVNPTRINGQVLNQSERLKHEDVITIIDRSFRFEYPPPKTPKKRLSTAGKDKTVQALQDQQDQNTPVPLEKKKSEQPFDTCLKDGSNWAPIVEHAVEEQAEDGKLKKESMSPFSELYQMVKQDLVAKSPWKSEVQKTPIARPFTTPSSTKKRRSSKHSFENINESNTSSLVNTNLEDVLTADVEGTPKPVTTSSSTKKLRSSEYCFEKTNTPATPSLVDADIEEVAIDVEGTPKLFTTPSSTKKRRSSKHNFENTNAPGSTSSVNADIEDVLPADEESSPKQGGTPFAKKRRVSMAKSSEISTTLQSSGDTHVDSLPSVGSNTPKVEKHATPGSQKKSPQKFSADEVVQVLLETPKSLKRRSGRALAQSLTLPMPTDQVRTPGKSVTEISPRTSPRSNAGKRFQVQNVLDEMKESPLKDANTSVNKQDGGTASHTKASVTRPVRKRVSFGGQLSPELFDKRLPPNSPLRRGATPRRSLGPFQKPQSLLRRASTIGLLALRLGENSSKKASPKHLEPTVKTPSPGKRSPAAKAKTPSPKCQKSPSAASKVSTPLSIPSSLKTPVSVTETSVDTSSTESPRVQGRFSVSRISTPSPVQEQVEKAEVRSTIVEDVPEKCITPKMPIKRKSMKCSARKTPKSSIRSALEVMRSRRSGASRANLRVLSSWADIVKFGQMKPQTEVVPKKKPSKSNVVKRAVPPKPKTPVRRLKEHISTGHAASPVTIVVGKAHMRPNHSVGAAPKVVPNLAVSKKDLKMDEDFTGVADIFKTPANTKSKNAVNEFPLDESSMIKTPEESGEMMVSPLSVVSNAPCGKYNNEAVKRLLLDNQSGSVLEDDGLATNEDNAASDHESTQEPPLEKTVPAAVETPNQKPTPYSCLTGVKRLMKTPKQKNEPLEDLRGKLLKTPKQRKPPQEESLEGVKELLKTPKFRGVPVEDLVGVKRLMQTPKQKNSPVLCAAGLKMLMQTPKERMEQSEDFTGVEDLMKTPKVKEDAVENKVGLKRTSKRKRSEVEEDLTGVQQLMKTPRHRGEPVEEQLGIKRLMQTPKEKVEQVEDLTGVKELMKTPKHRGEAVGSHFGISKLMKTPRVKGVTAEEDFTGLKELVEEPENHCNLMIENTESNEMHKPVFALDEGSAFSPAQDIDEKENASPVKPTEIDVSKSGDDQNITEVVVSSQSEPEIKVVDPIGETDGNSVSVEAVNDISGKDVEPEEQPISSDCSSTAVDANLVFATSEQEGEPVISLPAKNVQRSSHRRVAQTGKNETTKAPVVLSLIEEERANDQLPSSPVRGRRGRKAVDIPEVTASPVVKSSRGRFIKQSNVKEEFMFAEASTADIPDSLPEPTKPRRGGRAKQSSIAEVEPVPEDSQSANIASAEEQIKSPLVKPGMRKKINKPASKANNSASEAIPNASAVVPDAPTTEELVQAPVVKSGRRKKVDKAEKQPSEDAEPVHDAIAIVPYVPVTEELVQAPVVKSGRRKKVDKAEKQPSEDAEPVLDASDVPATEELVQAPVVKLGRRKKVDKAEKQPSEDAEPVLDASDVPATEELVQAPVVKSGRRKKVDKAEKQPSEDEEPVLDATEELVQAPVVKSGRRKKVDKAEKQPSEDADPVLDGSDVPATEELVQAPVVKSGRRKKVDKAEKQPSEDAEPVLDASDVPATEELVQAPVVKLGRRKKVDKAEKQPSEDAEPVLDASDVPATEELVQAPVVKSGRRRKVDKAEKQPSEDAEPVLDASAVVPDVPATEELVQAPVVKSGRRKKVDKTEKQPSKDSEPVLDAAAVVPDAPATEELVQAPVVKTVRRKKVESSSEQSSETVCDEIVVVPEASASATRPRRGKTTKKEPIKPEPNLVLESEGTTSAPAVAEKPVVREVKSVRGRKGEPESAMGQLLDDQVMLVNQNVAEENARPVKRGRRVVSESLPIVSSRARKLVVKAQSDVDEQIKSPVVKSGSRKKINKVEHTPEELQEESSERACDEIVVAPEASISATRSRRGRTTKKEAIKPEPSLVLENEVTRAVVEPETDEDAEVIRKGTRKAKVTFADPVEQDETAGLESVPEISESSVKRGRRGVAKPASSRGLKSAIQVQEQPLSEDQIKIAVVKPGRGKKTDKPEQPSEDVDANAAVLQVPDAAEEQIQAPVVKSGRRKKIEKAEHPLEEHTASSESVCEENVELEATFSAARPRRGNKPLASGCKAAVKAPPKDVDSSETQVEPVKHSKRTAKEPVLEKEEKLVTKTNEPASGKTARRGRSVKAEEAVEAPPVRRTRRK</sequence>
<dbReference type="InterPro" id="IPR008984">
    <property type="entry name" value="SMAD_FHA_dom_sf"/>
</dbReference>
<dbReference type="SUPFAM" id="SSF49879">
    <property type="entry name" value="SMAD/FHA domain"/>
    <property type="match status" value="1"/>
</dbReference>
<feature type="domain" description="FHA" evidence="8">
    <location>
        <begin position="40"/>
        <end position="90"/>
    </location>
</feature>
<name>A0A553QZG3_9TELE</name>